<sequence length="131" mass="14741">MEIDTNGNSRESMIIGVELSQDIEEVIQKKFNIPRQGMVCGGSFEENALLFYACVDTAYVDKIPAIREIFNSFGLKESDYAVDSSPNIHLCHAFQEISLNTNTKLHAFSKTLPEELARYQTSTLTVDDKEN</sequence>
<dbReference type="Proteomes" id="UP000249417">
    <property type="component" value="Unassembled WGS sequence"/>
</dbReference>
<dbReference type="AlphaFoldDB" id="A0A2W5MSR8"/>
<gene>
    <name evidence="1" type="ORF">DI551_12530</name>
</gene>
<dbReference type="EMBL" id="QFQB01000175">
    <property type="protein sequence ID" value="PZQ43219.1"/>
    <property type="molecule type" value="Genomic_DNA"/>
</dbReference>
<name>A0A2W5MSR8_9BACT</name>
<evidence type="ECO:0000313" key="2">
    <source>
        <dbReference type="Proteomes" id="UP000249417"/>
    </source>
</evidence>
<evidence type="ECO:0000313" key="1">
    <source>
        <dbReference type="EMBL" id="PZQ43219.1"/>
    </source>
</evidence>
<comment type="caution">
    <text evidence="1">The sequence shown here is derived from an EMBL/GenBank/DDBJ whole genome shotgun (WGS) entry which is preliminary data.</text>
</comment>
<feature type="non-terminal residue" evidence="1">
    <location>
        <position position="131"/>
    </location>
</feature>
<reference evidence="1 2" key="1">
    <citation type="submission" date="2017-08" db="EMBL/GenBank/DDBJ databases">
        <title>Infants hospitalized years apart are colonized by the same room-sourced microbial strains.</title>
        <authorList>
            <person name="Brooks B."/>
            <person name="Olm M.R."/>
            <person name="Firek B.A."/>
            <person name="Baker R."/>
            <person name="Thomas B.C."/>
            <person name="Morowitz M.J."/>
            <person name="Banfield J.F."/>
        </authorList>
    </citation>
    <scope>NUCLEOTIDE SEQUENCE [LARGE SCALE GENOMIC DNA]</scope>
    <source>
        <strain evidence="1">S2_005_002_R2_29</strain>
    </source>
</reference>
<organism evidence="1 2">
    <name type="scientific">Micavibrio aeruginosavorus</name>
    <dbReference type="NCBI Taxonomy" id="349221"/>
    <lineage>
        <taxon>Bacteria</taxon>
        <taxon>Pseudomonadati</taxon>
        <taxon>Bdellovibrionota</taxon>
        <taxon>Bdellovibrionia</taxon>
        <taxon>Bdellovibrionales</taxon>
        <taxon>Pseudobdellovibrionaceae</taxon>
        <taxon>Micavibrio</taxon>
    </lineage>
</organism>
<protein>
    <submittedName>
        <fullName evidence="1">Uncharacterized protein</fullName>
    </submittedName>
</protein>
<proteinExistence type="predicted"/>
<accession>A0A2W5MSR8</accession>